<dbReference type="InterPro" id="IPR036890">
    <property type="entry name" value="HATPase_C_sf"/>
</dbReference>
<gene>
    <name evidence="9" type="ORF">CLV48_101490</name>
</gene>
<dbReference type="PANTHER" id="PTHR45453:SF1">
    <property type="entry name" value="PHOSPHATE REGULON SENSOR PROTEIN PHOR"/>
    <property type="match status" value="1"/>
</dbReference>
<evidence type="ECO:0000256" key="1">
    <source>
        <dbReference type="ARBA" id="ARBA00000085"/>
    </source>
</evidence>
<dbReference type="PANTHER" id="PTHR45453">
    <property type="entry name" value="PHOSPHATE REGULON SENSOR PROTEIN PHOR"/>
    <property type="match status" value="1"/>
</dbReference>
<dbReference type="GO" id="GO:0004721">
    <property type="term" value="F:phosphoprotein phosphatase activity"/>
    <property type="evidence" value="ECO:0007669"/>
    <property type="project" value="TreeGrafter"/>
</dbReference>
<dbReference type="PRINTS" id="PR00344">
    <property type="entry name" value="BCTRLSENSOR"/>
</dbReference>
<dbReference type="OrthoDB" id="1933776at2"/>
<dbReference type="PROSITE" id="PS50109">
    <property type="entry name" value="HIS_KIN"/>
    <property type="match status" value="1"/>
</dbReference>
<dbReference type="InterPro" id="IPR036097">
    <property type="entry name" value="HisK_dim/P_sf"/>
</dbReference>
<dbReference type="EC" id="2.7.13.3" evidence="2"/>
<name>A0A2P8EDN1_9BACT</name>
<dbReference type="AlphaFoldDB" id="A0A2P8EDN1"/>
<dbReference type="Gene3D" id="3.30.565.10">
    <property type="entry name" value="Histidine kinase-like ATPase, C-terminal domain"/>
    <property type="match status" value="1"/>
</dbReference>
<reference evidence="9 10" key="1">
    <citation type="submission" date="2018-03" db="EMBL/GenBank/DDBJ databases">
        <title>Genomic Encyclopedia of Archaeal and Bacterial Type Strains, Phase II (KMG-II): from individual species to whole genera.</title>
        <authorList>
            <person name="Goeker M."/>
        </authorList>
    </citation>
    <scope>NUCLEOTIDE SEQUENCE [LARGE SCALE GENOMIC DNA]</scope>
    <source>
        <strain evidence="9 10">DSM 28057</strain>
    </source>
</reference>
<keyword evidence="7" id="KW-0472">Membrane</keyword>
<keyword evidence="6" id="KW-0902">Two-component regulatory system</keyword>
<dbReference type="InterPro" id="IPR003661">
    <property type="entry name" value="HisK_dim/P_dom"/>
</dbReference>
<dbReference type="InterPro" id="IPR003594">
    <property type="entry name" value="HATPase_dom"/>
</dbReference>
<dbReference type="GO" id="GO:0016036">
    <property type="term" value="P:cellular response to phosphate starvation"/>
    <property type="evidence" value="ECO:0007669"/>
    <property type="project" value="TreeGrafter"/>
</dbReference>
<dbReference type="GO" id="GO:0005886">
    <property type="term" value="C:plasma membrane"/>
    <property type="evidence" value="ECO:0007669"/>
    <property type="project" value="TreeGrafter"/>
</dbReference>
<evidence type="ECO:0000256" key="7">
    <source>
        <dbReference type="SAM" id="Phobius"/>
    </source>
</evidence>
<dbReference type="RefSeq" id="WP_106565632.1">
    <property type="nucleotide sequence ID" value="NZ_JAUVYL010000047.1"/>
</dbReference>
<evidence type="ECO:0000256" key="4">
    <source>
        <dbReference type="ARBA" id="ARBA00022679"/>
    </source>
</evidence>
<dbReference type="InterPro" id="IPR005467">
    <property type="entry name" value="His_kinase_dom"/>
</dbReference>
<sequence length="484" mass="55632">MQRKNLRYLILMVSSVLTILVLQFFWLKSVYQDYKTSLKQEATLLFANTVTDMLDSLVLRKMTPVFISGLPDSAFVTPLKIEKKTAQDTIRAFRIEIRQEENQAGTKGQVNRQIQVISSGEKIPIDSIRAVVRPLMLGLDSLGEGKKFTFRMNEESLSPEEIESTFNEALIARGYEVNAKVRKYHVEEPIAQLPKNVINLEEIRIPFGVRIQGYLDHYHVFLYKKMLVPSLFALLVILFISWSMLAMYRNMLKQQRLNLLKNDIISNITHELKTPVATVAIVLESLENFGSQQKEDLRKEYIQIAKNELKRLTKMAENILTSSLLEKDQKVSFKSLELDVLLEEKIQSFKPILDHQNFEFQYLKEGSDFSIKGDWEKLGLVIFNLLDNAVKYSKGEKNIKVKLNQSGGKINLQIQDKGIGIPEAYQKEIFEKFIRVPQEDVHDVKGYGLGLAQVREILQLHKGKISLESKEGQGSVFTIQFQKL</sequence>
<dbReference type="GO" id="GO:0000155">
    <property type="term" value="F:phosphorelay sensor kinase activity"/>
    <property type="evidence" value="ECO:0007669"/>
    <property type="project" value="InterPro"/>
</dbReference>
<evidence type="ECO:0000256" key="3">
    <source>
        <dbReference type="ARBA" id="ARBA00022553"/>
    </source>
</evidence>
<dbReference type="Proteomes" id="UP000240708">
    <property type="component" value="Unassembled WGS sequence"/>
</dbReference>
<evidence type="ECO:0000259" key="8">
    <source>
        <dbReference type="PROSITE" id="PS50109"/>
    </source>
</evidence>
<dbReference type="SMART" id="SM00388">
    <property type="entry name" value="HisKA"/>
    <property type="match status" value="1"/>
</dbReference>
<dbReference type="Gene3D" id="1.10.287.130">
    <property type="match status" value="1"/>
</dbReference>
<dbReference type="InterPro" id="IPR050351">
    <property type="entry name" value="BphY/WalK/GraS-like"/>
</dbReference>
<comment type="catalytic activity">
    <reaction evidence="1">
        <text>ATP + protein L-histidine = ADP + protein N-phospho-L-histidine.</text>
        <dbReference type="EC" id="2.7.13.3"/>
    </reaction>
</comment>
<dbReference type="CDD" id="cd00082">
    <property type="entry name" value="HisKA"/>
    <property type="match status" value="1"/>
</dbReference>
<dbReference type="SUPFAM" id="SSF55874">
    <property type="entry name" value="ATPase domain of HSP90 chaperone/DNA topoisomerase II/histidine kinase"/>
    <property type="match status" value="1"/>
</dbReference>
<dbReference type="Pfam" id="PF02518">
    <property type="entry name" value="HATPase_c"/>
    <property type="match status" value="1"/>
</dbReference>
<dbReference type="InterPro" id="IPR004358">
    <property type="entry name" value="Sig_transdc_His_kin-like_C"/>
</dbReference>
<dbReference type="CDD" id="cd00075">
    <property type="entry name" value="HATPase"/>
    <property type="match status" value="1"/>
</dbReference>
<keyword evidence="10" id="KW-1185">Reference proteome</keyword>
<feature type="transmembrane region" description="Helical" evidence="7">
    <location>
        <begin position="6"/>
        <end position="27"/>
    </location>
</feature>
<dbReference type="SMART" id="SM00387">
    <property type="entry name" value="HATPase_c"/>
    <property type="match status" value="1"/>
</dbReference>
<comment type="caution">
    <text evidence="9">The sequence shown here is derived from an EMBL/GenBank/DDBJ whole genome shotgun (WGS) entry which is preliminary data.</text>
</comment>
<feature type="domain" description="Histidine kinase" evidence="8">
    <location>
        <begin position="267"/>
        <end position="484"/>
    </location>
</feature>
<dbReference type="SUPFAM" id="SSF47384">
    <property type="entry name" value="Homodimeric domain of signal transducing histidine kinase"/>
    <property type="match status" value="1"/>
</dbReference>
<organism evidence="9 10">
    <name type="scientific">Cecembia rubra</name>
    <dbReference type="NCBI Taxonomy" id="1485585"/>
    <lineage>
        <taxon>Bacteria</taxon>
        <taxon>Pseudomonadati</taxon>
        <taxon>Bacteroidota</taxon>
        <taxon>Cytophagia</taxon>
        <taxon>Cytophagales</taxon>
        <taxon>Cyclobacteriaceae</taxon>
        <taxon>Cecembia</taxon>
    </lineage>
</organism>
<dbReference type="Pfam" id="PF00512">
    <property type="entry name" value="HisKA"/>
    <property type="match status" value="1"/>
</dbReference>
<evidence type="ECO:0000313" key="10">
    <source>
        <dbReference type="Proteomes" id="UP000240708"/>
    </source>
</evidence>
<dbReference type="EMBL" id="PYGF01000001">
    <property type="protein sequence ID" value="PSL07558.1"/>
    <property type="molecule type" value="Genomic_DNA"/>
</dbReference>
<evidence type="ECO:0000256" key="2">
    <source>
        <dbReference type="ARBA" id="ARBA00012438"/>
    </source>
</evidence>
<proteinExistence type="predicted"/>
<protein>
    <recommendedName>
        <fullName evidence="2">histidine kinase</fullName>
        <ecNumber evidence="2">2.7.13.3</ecNumber>
    </recommendedName>
</protein>
<keyword evidence="5" id="KW-0418">Kinase</keyword>
<keyword evidence="7" id="KW-0812">Transmembrane</keyword>
<keyword evidence="4" id="KW-0808">Transferase</keyword>
<evidence type="ECO:0000256" key="6">
    <source>
        <dbReference type="ARBA" id="ARBA00023012"/>
    </source>
</evidence>
<keyword evidence="3" id="KW-0597">Phosphoprotein</keyword>
<dbReference type="FunFam" id="3.30.565.10:FF:000006">
    <property type="entry name" value="Sensor histidine kinase WalK"/>
    <property type="match status" value="1"/>
</dbReference>
<feature type="transmembrane region" description="Helical" evidence="7">
    <location>
        <begin position="227"/>
        <end position="248"/>
    </location>
</feature>
<accession>A0A2P8EDN1</accession>
<keyword evidence="7" id="KW-1133">Transmembrane helix</keyword>
<evidence type="ECO:0000313" key="9">
    <source>
        <dbReference type="EMBL" id="PSL07558.1"/>
    </source>
</evidence>
<evidence type="ECO:0000256" key="5">
    <source>
        <dbReference type="ARBA" id="ARBA00022777"/>
    </source>
</evidence>